<reference evidence="3" key="2">
    <citation type="submission" date="2025-08" db="UniProtKB">
        <authorList>
            <consortium name="Ensembl"/>
        </authorList>
    </citation>
    <scope>IDENTIFICATION</scope>
</reference>
<dbReference type="InterPro" id="IPR007714">
    <property type="entry name" value="CFA20_dom"/>
</dbReference>
<feature type="compositionally biased region" description="Polar residues" evidence="1">
    <location>
        <begin position="678"/>
        <end position="692"/>
    </location>
</feature>
<protein>
    <submittedName>
        <fullName evidence="3">CFAP20 domain containing</fullName>
    </submittedName>
</protein>
<dbReference type="GO" id="GO:0031514">
    <property type="term" value="C:motile cilium"/>
    <property type="evidence" value="ECO:0007669"/>
    <property type="project" value="Ensembl"/>
</dbReference>
<evidence type="ECO:0000256" key="1">
    <source>
        <dbReference type="SAM" id="MobiDB-lite"/>
    </source>
</evidence>
<dbReference type="AlphaFoldDB" id="A0A087YHF9"/>
<dbReference type="Proteomes" id="UP000028760">
    <property type="component" value="Unassembled WGS sequence"/>
</dbReference>
<feature type="compositionally biased region" description="Polar residues" evidence="1">
    <location>
        <begin position="449"/>
        <end position="467"/>
    </location>
</feature>
<feature type="region of interest" description="Disordered" evidence="1">
    <location>
        <begin position="340"/>
        <end position="435"/>
    </location>
</feature>
<evidence type="ECO:0000259" key="2">
    <source>
        <dbReference type="Pfam" id="PF05018"/>
    </source>
</evidence>
<feature type="region of interest" description="Disordered" evidence="1">
    <location>
        <begin position="449"/>
        <end position="519"/>
    </location>
</feature>
<evidence type="ECO:0000313" key="3">
    <source>
        <dbReference type="Ensembl" id="ENSPFOP00000017462.2"/>
    </source>
</evidence>
<dbReference type="InterPro" id="IPR040441">
    <property type="entry name" value="CFA20/CFAP20DC"/>
</dbReference>
<feature type="compositionally biased region" description="Polar residues" evidence="1">
    <location>
        <begin position="389"/>
        <end position="404"/>
    </location>
</feature>
<keyword evidence="4" id="KW-1185">Reference proteome</keyword>
<dbReference type="eggNOG" id="KOG3213">
    <property type="taxonomic scope" value="Eukaryota"/>
</dbReference>
<dbReference type="STRING" id="48698.ENSPFOP00000017462"/>
<dbReference type="GeneTree" id="ENSGT00390000005497"/>
<reference evidence="3" key="3">
    <citation type="submission" date="2025-09" db="UniProtKB">
        <authorList>
            <consortium name="Ensembl"/>
        </authorList>
    </citation>
    <scope>IDENTIFICATION</scope>
</reference>
<feature type="region of interest" description="Disordered" evidence="1">
    <location>
        <begin position="675"/>
        <end position="703"/>
    </location>
</feature>
<reference evidence="4" key="1">
    <citation type="submission" date="2013-10" db="EMBL/GenBank/DDBJ databases">
        <authorList>
            <person name="Schartl M."/>
            <person name="Warren W."/>
        </authorList>
    </citation>
    <scope>NUCLEOTIDE SEQUENCE [LARGE SCALE GENOMIC DNA]</scope>
    <source>
        <strain evidence="4">female</strain>
    </source>
</reference>
<feature type="compositionally biased region" description="Polar residues" evidence="1">
    <location>
        <begin position="351"/>
        <end position="373"/>
    </location>
</feature>
<dbReference type="Ensembl" id="ENSPFOT00000017484.2">
    <property type="protein sequence ID" value="ENSPFOP00000017462.2"/>
    <property type="gene ID" value="ENSPFOG00000017372.2"/>
</dbReference>
<sequence length="735" mass="82140">MFKNNYQGGAVFDLFSGQGKDPVAKWKLCGGPSAIHKEYNKEVKGFVYCLEGSSHTVKMQMPKNAKMSLGLIQRFLIVQVNISERHDFSTELVITDLQHLKRRLCFSTVHKEMSATLLHAKIPFTELKRNTWSTLCIDLESFASGLFKGFLTLDGITLFATCKVRRIFTMKTDPKIMSDTFLNGACLMEMIPRSFWYPSDVNQITHVLNYENLQKAEVKSDPLSSASAEVVLISPGTDTASYRRTKPQGVLQTAAGSRASSASPNTGRTSIANLDRMERSVCFIYITVIYLIPEGQQSLTTVKGKSEYISNCYLNRQIKEGNKALFQEALLIPTSFWSLKNKSSGRRDNSPFPSSHPESSQQLQTQEQNSSNLVMGKPCPQMESKEVFTFSSQPHSPKRGQSQVDQEKMDLGDGQAQSTGGGRRQAQPEDDFIGSESDEDVSYIKFHHQSVSYPSTPRSADTSQHVQLENPLASESPRTNPASPSRSRHKSGKADKSVSIHKKCILSKSKPDSEPLSAVPAGIGSSRDSYTSDLLTICHIVKSGKLPFFTMWDHKWIINLKGEENEILRTVESSNYASQLHASTRMCEDDDEELQMLASLKRQQDEDECRAPALSASQVHQCDVSISLSSDDASTWTHISQLPGAVNQGHHYQKEMNPLLQSNPREWMDVLSPPIMPPSQQRRSGNTENNWESPLRGGGSMVKEEENGDEYLKLLYDPCLNCYFDPESGKYYELA</sequence>
<dbReference type="Pfam" id="PF05018">
    <property type="entry name" value="CFA20_dom"/>
    <property type="match status" value="1"/>
</dbReference>
<dbReference type="EMBL" id="AYCK01000423">
    <property type="status" value="NOT_ANNOTATED_CDS"/>
    <property type="molecule type" value="Genomic_DNA"/>
</dbReference>
<name>A0A087YHF9_POEFO</name>
<feature type="compositionally biased region" description="Polar residues" evidence="1">
    <location>
        <begin position="476"/>
        <end position="485"/>
    </location>
</feature>
<accession>A0A087YHF9</accession>
<dbReference type="PANTHER" id="PTHR12458">
    <property type="entry name" value="ORF PROTEIN"/>
    <property type="match status" value="1"/>
</dbReference>
<organism evidence="3 4">
    <name type="scientific">Poecilia formosa</name>
    <name type="common">Amazon molly</name>
    <name type="synonym">Limia formosa</name>
    <dbReference type="NCBI Taxonomy" id="48698"/>
    <lineage>
        <taxon>Eukaryota</taxon>
        <taxon>Metazoa</taxon>
        <taxon>Chordata</taxon>
        <taxon>Craniata</taxon>
        <taxon>Vertebrata</taxon>
        <taxon>Euteleostomi</taxon>
        <taxon>Actinopterygii</taxon>
        <taxon>Neopterygii</taxon>
        <taxon>Teleostei</taxon>
        <taxon>Neoteleostei</taxon>
        <taxon>Acanthomorphata</taxon>
        <taxon>Ovalentaria</taxon>
        <taxon>Atherinomorphae</taxon>
        <taxon>Cyprinodontiformes</taxon>
        <taxon>Poeciliidae</taxon>
        <taxon>Poeciliinae</taxon>
        <taxon>Poecilia</taxon>
    </lineage>
</organism>
<evidence type="ECO:0000313" key="4">
    <source>
        <dbReference type="Proteomes" id="UP000028760"/>
    </source>
</evidence>
<feature type="domain" description="CFA20" evidence="2">
    <location>
        <begin position="1"/>
        <end position="171"/>
    </location>
</feature>
<proteinExistence type="predicted"/>
<dbReference type="OMA" id="KSHIAFG"/>